<keyword evidence="3" id="KW-1185">Reference proteome</keyword>
<protein>
    <submittedName>
        <fullName evidence="2">Uncharacterized protein</fullName>
    </submittedName>
</protein>
<sequence length="276" mass="31818">MAQTPRAKKAKVSQPKVDAFESSDPHELISQSREAAIKRMKSRSGRHEFSDLDIAIKTVRALIVTNEEIWNRCNKHYLHDKLFKMTRFDEIEVWNSVDETKIGINAKETMLDFDMEPLRTLPDCLAKFMPDKDATGIIDFKASFRESLVFHEDVLLVFLAQLKKHLERVQVCLGAIDQWVMDGADSAKFLEFTFDVTIDDILSKIPQDCTCHSNHLHGYHRYHDYASTNRCFSCQGKKVYDIVSFGGAGKVEQSFNISKEKDRAQLKRLVEYLKHV</sequence>
<name>A0ABD3QDU9_9STRA</name>
<evidence type="ECO:0000256" key="1">
    <source>
        <dbReference type="SAM" id="MobiDB-lite"/>
    </source>
</evidence>
<evidence type="ECO:0000313" key="3">
    <source>
        <dbReference type="Proteomes" id="UP001530400"/>
    </source>
</evidence>
<dbReference type="EMBL" id="JALLPJ020000297">
    <property type="protein sequence ID" value="KAL3796320.1"/>
    <property type="molecule type" value="Genomic_DNA"/>
</dbReference>
<dbReference type="AlphaFoldDB" id="A0ABD3QDU9"/>
<reference evidence="2 3" key="1">
    <citation type="submission" date="2024-10" db="EMBL/GenBank/DDBJ databases">
        <title>Updated reference genomes for cyclostephanoid diatoms.</title>
        <authorList>
            <person name="Roberts W.R."/>
            <person name="Alverson A.J."/>
        </authorList>
    </citation>
    <scope>NUCLEOTIDE SEQUENCE [LARGE SCALE GENOMIC DNA]</scope>
    <source>
        <strain evidence="2 3">AJA010-31</strain>
    </source>
</reference>
<organism evidence="2 3">
    <name type="scientific">Cyclotella atomus</name>
    <dbReference type="NCBI Taxonomy" id="382360"/>
    <lineage>
        <taxon>Eukaryota</taxon>
        <taxon>Sar</taxon>
        <taxon>Stramenopiles</taxon>
        <taxon>Ochrophyta</taxon>
        <taxon>Bacillariophyta</taxon>
        <taxon>Coscinodiscophyceae</taxon>
        <taxon>Thalassiosirophycidae</taxon>
        <taxon>Stephanodiscales</taxon>
        <taxon>Stephanodiscaceae</taxon>
        <taxon>Cyclotella</taxon>
    </lineage>
</organism>
<evidence type="ECO:0000313" key="2">
    <source>
        <dbReference type="EMBL" id="KAL3796320.1"/>
    </source>
</evidence>
<gene>
    <name evidence="2" type="ORF">ACHAWO_008989</name>
</gene>
<dbReference type="Proteomes" id="UP001530400">
    <property type="component" value="Unassembled WGS sequence"/>
</dbReference>
<proteinExistence type="predicted"/>
<accession>A0ABD3QDU9</accession>
<comment type="caution">
    <text evidence="2">The sequence shown here is derived from an EMBL/GenBank/DDBJ whole genome shotgun (WGS) entry which is preliminary data.</text>
</comment>
<feature type="compositionally biased region" description="Basic residues" evidence="1">
    <location>
        <begin position="1"/>
        <end position="11"/>
    </location>
</feature>
<feature type="region of interest" description="Disordered" evidence="1">
    <location>
        <begin position="1"/>
        <end position="23"/>
    </location>
</feature>